<organism evidence="1 2">
    <name type="scientific">Providencia huashanensis</name>
    <dbReference type="NCBI Taxonomy" id="3037798"/>
    <lineage>
        <taxon>Bacteria</taxon>
        <taxon>Pseudomonadati</taxon>
        <taxon>Pseudomonadota</taxon>
        <taxon>Gammaproteobacteria</taxon>
        <taxon>Enterobacterales</taxon>
        <taxon>Morganellaceae</taxon>
        <taxon>Providencia</taxon>
    </lineage>
</organism>
<sequence length="194" mass="22787">MKLNKVKTVGDFMMYCKYPYWYQSKIKEMKLGDTLFIGQYREAINNSNDDYFTAEAWIEKHRGFFTFHATWTFPTKENRAFIMTFGKFKIQKSDIFFDSGSEEKIKSFSLVCRYLQCILKSLSKEDRLIYFSQGTTPLLMGILVNKDWIGYKTSFKDNDVKQPYYINYSDFAPHQLKSLVSVAVALGAIEFKDN</sequence>
<accession>A0AA42JX44</accession>
<dbReference type="AlphaFoldDB" id="A0AA42JX44"/>
<reference evidence="1" key="1">
    <citation type="submission" date="2023-03" db="EMBL/GenBank/DDBJ databases">
        <title>a new species belonging to Providencia genus.</title>
        <authorList>
            <person name="Yang W."/>
            <person name="Hu F."/>
            <person name="Shen S."/>
            <person name="Ding L."/>
            <person name="Yin D."/>
        </authorList>
    </citation>
    <scope>NUCLEOTIDE SEQUENCE</scope>
    <source>
        <strain evidence="1">CRE-3FA-0001</strain>
    </source>
</reference>
<dbReference type="EMBL" id="JARRYG010000038">
    <property type="protein sequence ID" value="MDG4698838.1"/>
    <property type="molecule type" value="Genomic_DNA"/>
</dbReference>
<gene>
    <name evidence="1" type="ORF">P7V44_21680</name>
</gene>
<protein>
    <submittedName>
        <fullName evidence="1">Uncharacterized protein</fullName>
    </submittedName>
</protein>
<comment type="caution">
    <text evidence="1">The sequence shown here is derived from an EMBL/GenBank/DDBJ whole genome shotgun (WGS) entry which is preliminary data.</text>
</comment>
<dbReference type="Proteomes" id="UP001156701">
    <property type="component" value="Unassembled WGS sequence"/>
</dbReference>
<evidence type="ECO:0000313" key="2">
    <source>
        <dbReference type="Proteomes" id="UP001156701"/>
    </source>
</evidence>
<proteinExistence type="predicted"/>
<evidence type="ECO:0000313" key="1">
    <source>
        <dbReference type="EMBL" id="MDG4698838.1"/>
    </source>
</evidence>
<dbReference type="RefSeq" id="WP_272664038.1">
    <property type="nucleotide sequence ID" value="NZ_JARRYG010000038.1"/>
</dbReference>
<name>A0AA42JX44_9GAMM</name>